<dbReference type="EMBL" id="BK016254">
    <property type="protein sequence ID" value="DAG05253.1"/>
    <property type="molecule type" value="Genomic_DNA"/>
</dbReference>
<reference evidence="1" key="1">
    <citation type="journal article" date="2021" name="Proc. Natl. Acad. Sci. U.S.A.">
        <title>A Catalog of Tens of Thousands of Viruses from Human Metagenomes Reveals Hidden Associations with Chronic Diseases.</title>
        <authorList>
            <person name="Tisza M.J."/>
            <person name="Buck C.B."/>
        </authorList>
    </citation>
    <scope>NUCLEOTIDE SEQUENCE</scope>
    <source>
        <strain evidence="1">Ctbxa26</strain>
    </source>
</reference>
<dbReference type="InterPro" id="IPR011855">
    <property type="entry name" value="Phgtail_TP901_1"/>
</dbReference>
<organism evidence="1">
    <name type="scientific">Siphoviridae sp. ctbxa26</name>
    <dbReference type="NCBI Taxonomy" id="2825568"/>
    <lineage>
        <taxon>Viruses</taxon>
        <taxon>Duplodnaviria</taxon>
        <taxon>Heunggongvirae</taxon>
        <taxon>Uroviricota</taxon>
        <taxon>Caudoviricetes</taxon>
    </lineage>
</organism>
<proteinExistence type="predicted"/>
<evidence type="ECO:0000313" key="1">
    <source>
        <dbReference type="EMBL" id="DAG05253.1"/>
    </source>
</evidence>
<protein>
    <submittedName>
        <fullName evidence="1">Major tail protein</fullName>
    </submittedName>
</protein>
<accession>A0A8S5VET9</accession>
<dbReference type="Gene3D" id="4.10.410.40">
    <property type="match status" value="1"/>
</dbReference>
<dbReference type="Pfam" id="PF06199">
    <property type="entry name" value="Phage_tail_2"/>
    <property type="match status" value="1"/>
</dbReference>
<name>A0A8S5VET9_9CAUD</name>
<dbReference type="NCBIfam" id="TIGR02126">
    <property type="entry name" value="phgtail_TP901_1"/>
    <property type="match status" value="1"/>
</dbReference>
<sequence length="172" mass="18926">MKNYNLQFFADNGVQTPGKFDDGKYGDPTQIENFAVAGKDVILSVWSADGTTLLAIKGQKSLKLNRTADSIEITSKDTEGSWKSKIAGMKEWSIDTDGIAYLNDQSQKVLSTAFNESNPVLVKITNKKTKKDMFGGLAVITDFPLDMPYDDCMTYTLKLEGMGELTDLSSEV</sequence>